<reference evidence="1 2" key="1">
    <citation type="submission" date="2020-08" db="EMBL/GenBank/DDBJ databases">
        <title>Sequencing the genomes of 1000 actinobacteria strains.</title>
        <authorList>
            <person name="Klenk H.-P."/>
        </authorList>
    </citation>
    <scope>NUCLEOTIDE SEQUENCE [LARGE SCALE GENOMIC DNA]</scope>
    <source>
        <strain evidence="1 2">DSM 40129</strain>
    </source>
</reference>
<dbReference type="Proteomes" id="UP000579531">
    <property type="component" value="Unassembled WGS sequence"/>
</dbReference>
<proteinExistence type="predicted"/>
<protein>
    <submittedName>
        <fullName evidence="1">Uncharacterized protein</fullName>
    </submittedName>
</protein>
<keyword evidence="2" id="KW-1185">Reference proteome</keyword>
<dbReference type="AlphaFoldDB" id="A0AA89TIH0"/>
<evidence type="ECO:0000313" key="1">
    <source>
        <dbReference type="EMBL" id="MBB5813042.1"/>
    </source>
</evidence>
<sequence length="151" mass="16722">MTDANSPVYEAYFVRTPFQLLSGSKWKKLVALRVDGEGVLLGGAPARYDAQLAHVPWSDITSIVVWHQRTAGNGINYIGVQRKPGAPVLPGMNRGVSRERAENLAPHVDYELFLASRPINLWRLDPERLQAAVDAFAPQVPVLVYSQPHLP</sequence>
<accession>A0AA89TIH0</accession>
<gene>
    <name evidence="1" type="ORF">HNR72_004070</name>
</gene>
<evidence type="ECO:0000313" key="2">
    <source>
        <dbReference type="Proteomes" id="UP000579531"/>
    </source>
</evidence>
<organism evidence="1 2">
    <name type="scientific">Streptomyces collinus</name>
    <dbReference type="NCBI Taxonomy" id="42684"/>
    <lineage>
        <taxon>Bacteria</taxon>
        <taxon>Bacillati</taxon>
        <taxon>Actinomycetota</taxon>
        <taxon>Actinomycetes</taxon>
        <taxon>Kitasatosporales</taxon>
        <taxon>Streptomycetaceae</taxon>
        <taxon>Streptomyces</taxon>
    </lineage>
</organism>
<comment type="caution">
    <text evidence="1">The sequence shown here is derived from an EMBL/GenBank/DDBJ whole genome shotgun (WGS) entry which is preliminary data.</text>
</comment>
<name>A0AA89TIH0_STRCU</name>
<dbReference type="GeneID" id="93840496"/>
<dbReference type="RefSeq" id="WP_184848789.1">
    <property type="nucleotide sequence ID" value="NZ_BAABFE010000001.1"/>
</dbReference>
<dbReference type="EMBL" id="JACHLX010000001">
    <property type="protein sequence ID" value="MBB5813042.1"/>
    <property type="molecule type" value="Genomic_DNA"/>
</dbReference>